<reference evidence="8" key="1">
    <citation type="journal article" date="2019" name="Int. J. Syst. Evol. Microbiol.">
        <title>The Global Catalogue of Microorganisms (GCM) 10K type strain sequencing project: providing services to taxonomists for standard genome sequencing and annotation.</title>
        <authorList>
            <consortium name="The Broad Institute Genomics Platform"/>
            <consortium name="The Broad Institute Genome Sequencing Center for Infectious Disease"/>
            <person name="Wu L."/>
            <person name="Ma J."/>
        </authorList>
    </citation>
    <scope>NUCLEOTIDE SEQUENCE [LARGE SCALE GENOMIC DNA]</scope>
    <source>
        <strain evidence="8">KCTC 42447</strain>
    </source>
</reference>
<keyword evidence="2 6" id="KW-0997">Cell inner membrane</keyword>
<evidence type="ECO:0000313" key="7">
    <source>
        <dbReference type="EMBL" id="MFC3607856.1"/>
    </source>
</evidence>
<comment type="similarity">
    <text evidence="6">Belongs to the LptC family.</text>
</comment>
<proteinExistence type="inferred from homology"/>
<dbReference type="PANTHER" id="PTHR37481:SF1">
    <property type="entry name" value="LIPOPOLYSACCHARIDE EXPORT SYSTEM PROTEIN LPTC"/>
    <property type="match status" value="1"/>
</dbReference>
<comment type="function">
    <text evidence="6">Involved in the assembly of lipopolysaccharide (LPS). Required for the translocation of LPS from the inner membrane to the outer membrane. Facilitates the transfer of LPS from the inner membrane to the periplasmic protein LptA. Could be a docking site for LptA.</text>
</comment>
<comment type="caution">
    <text evidence="7">The sequence shown here is derived from an EMBL/GenBank/DDBJ whole genome shotgun (WGS) entry which is preliminary data.</text>
</comment>
<dbReference type="HAMAP" id="MF_01915">
    <property type="entry name" value="LPS_assembly_LptC"/>
    <property type="match status" value="1"/>
</dbReference>
<accession>A0ABV7T6D4</accession>
<evidence type="ECO:0000256" key="3">
    <source>
        <dbReference type="ARBA" id="ARBA00022692"/>
    </source>
</evidence>
<dbReference type="Proteomes" id="UP001595630">
    <property type="component" value="Unassembled WGS sequence"/>
</dbReference>
<evidence type="ECO:0000256" key="1">
    <source>
        <dbReference type="ARBA" id="ARBA00022475"/>
    </source>
</evidence>
<keyword evidence="1 6" id="KW-1003">Cell membrane</keyword>
<evidence type="ECO:0000256" key="2">
    <source>
        <dbReference type="ARBA" id="ARBA00022519"/>
    </source>
</evidence>
<evidence type="ECO:0000256" key="5">
    <source>
        <dbReference type="ARBA" id="ARBA00023136"/>
    </source>
</evidence>
<organism evidence="7 8">
    <name type="scientific">Stutzerimonas tarimensis</name>
    <dbReference type="NCBI Taxonomy" id="1507735"/>
    <lineage>
        <taxon>Bacteria</taxon>
        <taxon>Pseudomonadati</taxon>
        <taxon>Pseudomonadota</taxon>
        <taxon>Gammaproteobacteria</taxon>
        <taxon>Pseudomonadales</taxon>
        <taxon>Pseudomonadaceae</taxon>
        <taxon>Stutzerimonas</taxon>
    </lineage>
</organism>
<feature type="transmembrane region" description="Helical" evidence="6">
    <location>
        <begin position="7"/>
        <end position="26"/>
    </location>
</feature>
<keyword evidence="8" id="KW-1185">Reference proteome</keyword>
<gene>
    <name evidence="6 7" type="primary">lptC</name>
    <name evidence="7" type="ORF">ACFOMF_08725</name>
</gene>
<evidence type="ECO:0000313" key="8">
    <source>
        <dbReference type="Proteomes" id="UP001595630"/>
    </source>
</evidence>
<dbReference type="RefSeq" id="WP_386363986.1">
    <property type="nucleotide sequence ID" value="NZ_JBHRXZ010000018.1"/>
</dbReference>
<dbReference type="InterPro" id="IPR026265">
    <property type="entry name" value="LptC"/>
</dbReference>
<dbReference type="InterPro" id="IPR052363">
    <property type="entry name" value="LPS_export_LptC"/>
</dbReference>
<dbReference type="PANTHER" id="PTHR37481">
    <property type="entry name" value="LIPOPOLYSACCHARIDE EXPORT SYSTEM PROTEIN LPTC"/>
    <property type="match status" value="1"/>
</dbReference>
<evidence type="ECO:0000256" key="6">
    <source>
        <dbReference type="HAMAP-Rule" id="MF_01915"/>
    </source>
</evidence>
<dbReference type="NCBIfam" id="TIGR04409">
    <property type="entry name" value="LptC_YrbK"/>
    <property type="match status" value="1"/>
</dbReference>
<keyword evidence="5 6" id="KW-0472">Membrane</keyword>
<evidence type="ECO:0000256" key="4">
    <source>
        <dbReference type="ARBA" id="ARBA00022989"/>
    </source>
</evidence>
<name>A0ABV7T6D4_9GAMM</name>
<comment type="subcellular location">
    <subcellularLocation>
        <location evidence="6">Cell inner membrane</location>
        <topology evidence="6">Single-pass membrane protein</topology>
    </subcellularLocation>
</comment>
<dbReference type="EMBL" id="JBHRXZ010000018">
    <property type="protein sequence ID" value="MFC3607856.1"/>
    <property type="molecule type" value="Genomic_DNA"/>
</dbReference>
<keyword evidence="4 6" id="KW-1133">Transmembrane helix</keyword>
<comment type="subunit">
    <text evidence="6">Component of the lipopolysaccharide transport and assembly complex. Interacts with LptA and the LptBFG transporter complex.</text>
</comment>
<dbReference type="Gene3D" id="2.60.450.10">
    <property type="entry name" value="Lipopolysaccharide (LPS) transport protein A like domain"/>
    <property type="match status" value="1"/>
</dbReference>
<dbReference type="Pfam" id="PF06835">
    <property type="entry name" value="LptC"/>
    <property type="match status" value="1"/>
</dbReference>
<protein>
    <recommendedName>
        <fullName evidence="6">Lipopolysaccharide export system protein LptC</fullName>
    </recommendedName>
</protein>
<keyword evidence="3 6" id="KW-0812">Transmembrane</keyword>
<dbReference type="InterPro" id="IPR010664">
    <property type="entry name" value="LipoPS_assembly_LptC-rel"/>
</dbReference>
<sequence length="189" mass="21192">MVARLRVPLFLAVVAAMLIAAGYWNIRPQTFMQPTPIVGEQPDIDYYVEGSRTVQFQPDGSLHYVLTAERLEHLRSSDISLLTLPDLNLYRGGDIPWHVRSERGEVAPGGTEVELIDQVRIARTDQRGRPTIVTTSSMTVFPERDYAQTRQAVRIEAANGVTTAIGMNAYLDEGRMELLSTVRGQHELR</sequence>